<dbReference type="Proteomes" id="UP000001929">
    <property type="component" value="Chromosome"/>
</dbReference>
<dbReference type="InterPro" id="IPR009956">
    <property type="entry name" value="Post-segregation_anti-tox_CcdA"/>
</dbReference>
<evidence type="ECO:0008006" key="4">
    <source>
        <dbReference type="Google" id="ProtNLM"/>
    </source>
</evidence>
<dbReference type="AlphaFoldDB" id="Q2RNE8"/>
<keyword evidence="1" id="KW-1277">Toxin-antitoxin system</keyword>
<dbReference type="HOGENOM" id="CLU_157097_3_1_5"/>
<protein>
    <recommendedName>
        <fullName evidence="4">Post-segregation antitoxin CcdA</fullName>
    </recommendedName>
</protein>
<organism evidence="2 3">
    <name type="scientific">Rhodospirillum rubrum (strain ATCC 11170 / ATH 1.1.1 / DSM 467 / LMG 4362 / NCIMB 8255 / S1)</name>
    <dbReference type="NCBI Taxonomy" id="269796"/>
    <lineage>
        <taxon>Bacteria</taxon>
        <taxon>Pseudomonadati</taxon>
        <taxon>Pseudomonadota</taxon>
        <taxon>Alphaproteobacteria</taxon>
        <taxon>Rhodospirillales</taxon>
        <taxon>Rhodospirillaceae</taxon>
        <taxon>Rhodospirillum</taxon>
    </lineage>
</organism>
<dbReference type="KEGG" id="rru:Rru_A3553"/>
<dbReference type="STRING" id="269796.Rru_A3553"/>
<evidence type="ECO:0000313" key="2">
    <source>
        <dbReference type="EMBL" id="ABC24347.1"/>
    </source>
</evidence>
<keyword evidence="3" id="KW-1185">Reference proteome</keyword>
<dbReference type="eggNOG" id="COG5302">
    <property type="taxonomic scope" value="Bacteria"/>
</dbReference>
<sequence>MPMGHRPSIIGGPRRATNVSISAPILAEARALEVNISRAAEKVLVLAIAERRADLWLAENRTALASSNAFVEEHGLPLAKYQRF</sequence>
<reference evidence="2 3" key="1">
    <citation type="journal article" date="2011" name="Stand. Genomic Sci.">
        <title>Complete genome sequence of Rhodospirillum rubrum type strain (S1).</title>
        <authorList>
            <person name="Munk A.C."/>
            <person name="Copeland A."/>
            <person name="Lucas S."/>
            <person name="Lapidus A."/>
            <person name="Del Rio T.G."/>
            <person name="Barry K."/>
            <person name="Detter J.C."/>
            <person name="Hammon N."/>
            <person name="Israni S."/>
            <person name="Pitluck S."/>
            <person name="Brettin T."/>
            <person name="Bruce D."/>
            <person name="Han C."/>
            <person name="Tapia R."/>
            <person name="Gilna P."/>
            <person name="Schmutz J."/>
            <person name="Larimer F."/>
            <person name="Land M."/>
            <person name="Kyrpides N.C."/>
            <person name="Mavromatis K."/>
            <person name="Richardson P."/>
            <person name="Rohde M."/>
            <person name="Goker M."/>
            <person name="Klenk H.P."/>
            <person name="Zhang Y."/>
            <person name="Roberts G.P."/>
            <person name="Reslewic S."/>
            <person name="Schwartz D.C."/>
        </authorList>
    </citation>
    <scope>NUCLEOTIDE SEQUENCE [LARGE SCALE GENOMIC DNA]</scope>
    <source>
        <strain evidence="3">ATCC 11170 / ATH 1.1.1 / DSM 467 / LMG 4362 / NCIMB 8255 / S1</strain>
    </source>
</reference>
<gene>
    <name evidence="2" type="ordered locus">Rru_A3553</name>
</gene>
<name>Q2RNE8_RHORT</name>
<proteinExistence type="predicted"/>
<evidence type="ECO:0000313" key="3">
    <source>
        <dbReference type="Proteomes" id="UP000001929"/>
    </source>
</evidence>
<dbReference type="Pfam" id="PF07362">
    <property type="entry name" value="CcdA"/>
    <property type="match status" value="1"/>
</dbReference>
<evidence type="ECO:0000256" key="1">
    <source>
        <dbReference type="ARBA" id="ARBA00022649"/>
    </source>
</evidence>
<dbReference type="EMBL" id="CP000230">
    <property type="protein sequence ID" value="ABC24347.1"/>
    <property type="molecule type" value="Genomic_DNA"/>
</dbReference>
<dbReference type="PATRIC" id="fig|269796.9.peg.3672"/>
<dbReference type="EnsemblBacteria" id="ABC24347">
    <property type="protein sequence ID" value="ABC24347"/>
    <property type="gene ID" value="Rru_A3553"/>
</dbReference>
<accession>Q2RNE8</accession>